<keyword evidence="2" id="KW-1185">Reference proteome</keyword>
<dbReference type="PANTHER" id="PTHR31379">
    <property type="entry name" value="F-BOX C PROTEIN-RELATED-RELATED"/>
    <property type="match status" value="1"/>
</dbReference>
<dbReference type="InParanoid" id="E3NM53"/>
<evidence type="ECO:0008006" key="3">
    <source>
        <dbReference type="Google" id="ProtNLM"/>
    </source>
</evidence>
<protein>
    <recommendedName>
        <fullName evidence="3">F-box domain-containing protein</fullName>
    </recommendedName>
</protein>
<evidence type="ECO:0000313" key="1">
    <source>
        <dbReference type="EMBL" id="EFP06757.1"/>
    </source>
</evidence>
<dbReference type="Proteomes" id="UP000008281">
    <property type="component" value="Unassembled WGS sequence"/>
</dbReference>
<sequence length="343" mass="39940">MTPLSYASLTTVLQHLPADKRISISHRCPTIRRFEKNVPMKIRYLHIEGAKLIVDDTWFDMDIRDFYDILPDPVSGMSTWTEPERQTLRVHSIRESAWNETLQMGNRSRKDALEYLLSKIFGGRSRNVINCNTVSIGYPSPEIDALTPPPYPMPNLPGLLRFHTKHLILTDTVNSDDLNRVLAPTCFPLESIQMYGEYIVPHFQFPIVQESKKVILSLELNCIEEYGNLNALTHSRIHFYRDYWKPHNIENLLVSWRENQKPIGSHFSFDRPTFGEMQRLLRNIGDSFPESRLRKIGNKSRSRLPDQVLIPLNDYSEIKVFCKATKKKKLKSLHLKVQPIRRS</sequence>
<dbReference type="HOGENOM" id="CLU_042576_2_1_1"/>
<dbReference type="EMBL" id="DS268982">
    <property type="protein sequence ID" value="EFP06757.1"/>
    <property type="molecule type" value="Genomic_DNA"/>
</dbReference>
<evidence type="ECO:0000313" key="2">
    <source>
        <dbReference type="Proteomes" id="UP000008281"/>
    </source>
</evidence>
<dbReference type="PANTHER" id="PTHR31379:SF1">
    <property type="entry name" value="F-BOX C PROTEIN-RELATED"/>
    <property type="match status" value="1"/>
</dbReference>
<dbReference type="Pfam" id="PF12078">
    <property type="entry name" value="DUF3557"/>
    <property type="match status" value="1"/>
</dbReference>
<name>E3NM53_CAERE</name>
<dbReference type="AlphaFoldDB" id="E3NM53"/>
<proteinExistence type="predicted"/>
<dbReference type="InterPro" id="IPR021942">
    <property type="entry name" value="DUF3557"/>
</dbReference>
<accession>E3NM53</accession>
<gene>
    <name evidence="1" type="ORF">CRE_07895</name>
</gene>
<reference evidence="1" key="1">
    <citation type="submission" date="2007-07" db="EMBL/GenBank/DDBJ databases">
        <title>PCAP assembly of the Caenorhabditis remanei genome.</title>
        <authorList>
            <consortium name="The Caenorhabditis remanei Sequencing Consortium"/>
            <person name="Wilson R.K."/>
        </authorList>
    </citation>
    <scope>NUCLEOTIDE SEQUENCE [LARGE SCALE GENOMIC DNA]</scope>
    <source>
        <strain evidence="1">PB4641</strain>
    </source>
</reference>
<organism evidence="2">
    <name type="scientific">Caenorhabditis remanei</name>
    <name type="common">Caenorhabditis vulgaris</name>
    <dbReference type="NCBI Taxonomy" id="31234"/>
    <lineage>
        <taxon>Eukaryota</taxon>
        <taxon>Metazoa</taxon>
        <taxon>Ecdysozoa</taxon>
        <taxon>Nematoda</taxon>
        <taxon>Chromadorea</taxon>
        <taxon>Rhabditida</taxon>
        <taxon>Rhabditina</taxon>
        <taxon>Rhabditomorpha</taxon>
        <taxon>Rhabditoidea</taxon>
        <taxon>Rhabditidae</taxon>
        <taxon>Peloderinae</taxon>
        <taxon>Caenorhabditis</taxon>
    </lineage>
</organism>